<evidence type="ECO:0000313" key="2">
    <source>
        <dbReference type="EnsemblPlants" id="LPERR05G08890.1"/>
    </source>
</evidence>
<feature type="compositionally biased region" description="Basic and acidic residues" evidence="1">
    <location>
        <begin position="130"/>
        <end position="166"/>
    </location>
</feature>
<evidence type="ECO:0000313" key="3">
    <source>
        <dbReference type="Proteomes" id="UP000032180"/>
    </source>
</evidence>
<proteinExistence type="predicted"/>
<dbReference type="Gramene" id="LPERR05G08890.1">
    <property type="protein sequence ID" value="LPERR05G08890.1"/>
    <property type="gene ID" value="LPERR05G08890"/>
</dbReference>
<protein>
    <submittedName>
        <fullName evidence="2">Uncharacterized protein</fullName>
    </submittedName>
</protein>
<dbReference type="Proteomes" id="UP000032180">
    <property type="component" value="Chromosome 5"/>
</dbReference>
<dbReference type="AlphaFoldDB" id="A0A0D9WEZ7"/>
<keyword evidence="3" id="KW-1185">Reference proteome</keyword>
<feature type="compositionally biased region" description="Basic and acidic residues" evidence="1">
    <location>
        <begin position="41"/>
        <end position="59"/>
    </location>
</feature>
<sequence length="181" mass="20601">MPMRSWMTYTPRRMHAFVSSSDATRAVPVELWKALHLQRARARDEWLVKPHREPPSEAHKARHERRRKRKPSVAETRATSSPPTAQRGPNVRGKQRVTAKRHRTPRVQVARGPNGAPYTTPPVTTSPSAYREKEWENKGNEGRREGKAPADPTENRREEAHGKAPAEDDDNNLLGCQSSEH</sequence>
<feature type="compositionally biased region" description="Basic residues" evidence="1">
    <location>
        <begin position="60"/>
        <end position="71"/>
    </location>
</feature>
<dbReference type="EnsemblPlants" id="LPERR05G08890.1">
    <property type="protein sequence ID" value="LPERR05G08890.1"/>
    <property type="gene ID" value="LPERR05G08890"/>
</dbReference>
<feature type="region of interest" description="Disordered" evidence="1">
    <location>
        <begin position="41"/>
        <end position="181"/>
    </location>
</feature>
<reference evidence="3" key="2">
    <citation type="submission" date="2013-12" db="EMBL/GenBank/DDBJ databases">
        <authorList>
            <person name="Yu Y."/>
            <person name="Lee S."/>
            <person name="de Baynast K."/>
            <person name="Wissotski M."/>
            <person name="Liu L."/>
            <person name="Talag J."/>
            <person name="Goicoechea J."/>
            <person name="Angelova A."/>
            <person name="Jetty R."/>
            <person name="Kudrna D."/>
            <person name="Golser W."/>
            <person name="Rivera L."/>
            <person name="Zhang J."/>
            <person name="Wing R."/>
        </authorList>
    </citation>
    <scope>NUCLEOTIDE SEQUENCE</scope>
</reference>
<dbReference type="HOGENOM" id="CLU_1492777_0_0_1"/>
<feature type="compositionally biased region" description="Basic residues" evidence="1">
    <location>
        <begin position="93"/>
        <end position="105"/>
    </location>
</feature>
<name>A0A0D9WEZ7_9ORYZ</name>
<accession>A0A0D9WEZ7</accession>
<feature type="compositionally biased region" description="Low complexity" evidence="1">
    <location>
        <begin position="116"/>
        <end position="129"/>
    </location>
</feature>
<organism evidence="2 3">
    <name type="scientific">Leersia perrieri</name>
    <dbReference type="NCBI Taxonomy" id="77586"/>
    <lineage>
        <taxon>Eukaryota</taxon>
        <taxon>Viridiplantae</taxon>
        <taxon>Streptophyta</taxon>
        <taxon>Embryophyta</taxon>
        <taxon>Tracheophyta</taxon>
        <taxon>Spermatophyta</taxon>
        <taxon>Magnoliopsida</taxon>
        <taxon>Liliopsida</taxon>
        <taxon>Poales</taxon>
        <taxon>Poaceae</taxon>
        <taxon>BOP clade</taxon>
        <taxon>Oryzoideae</taxon>
        <taxon>Oryzeae</taxon>
        <taxon>Oryzinae</taxon>
        <taxon>Leersia</taxon>
    </lineage>
</organism>
<reference evidence="2" key="3">
    <citation type="submission" date="2015-04" db="UniProtKB">
        <authorList>
            <consortium name="EnsemblPlants"/>
        </authorList>
    </citation>
    <scope>IDENTIFICATION</scope>
</reference>
<evidence type="ECO:0000256" key="1">
    <source>
        <dbReference type="SAM" id="MobiDB-lite"/>
    </source>
</evidence>
<reference evidence="2 3" key="1">
    <citation type="submission" date="2012-08" db="EMBL/GenBank/DDBJ databases">
        <title>Oryza genome evolution.</title>
        <authorList>
            <person name="Wing R.A."/>
        </authorList>
    </citation>
    <scope>NUCLEOTIDE SEQUENCE</scope>
</reference>